<accession>A0A372ML85</accession>
<proteinExistence type="inferred from homology"/>
<evidence type="ECO:0000256" key="7">
    <source>
        <dbReference type="SAM" id="Coils"/>
    </source>
</evidence>
<dbReference type="SUPFAM" id="SSF56719">
    <property type="entry name" value="Type II DNA topoisomerase"/>
    <property type="match status" value="1"/>
</dbReference>
<dbReference type="InterPro" id="IPR050220">
    <property type="entry name" value="Type_II_DNA_Topoisomerases"/>
</dbReference>
<keyword evidence="3 6" id="KW-0799">Topoisomerase</keyword>
<dbReference type="InterPro" id="IPR002205">
    <property type="entry name" value="Topo_IIA_dom_A"/>
</dbReference>
<dbReference type="InterPro" id="IPR013760">
    <property type="entry name" value="Topo_IIA-like_dom_sf"/>
</dbReference>
<dbReference type="SMART" id="SM00434">
    <property type="entry name" value="TOP4c"/>
    <property type="match status" value="1"/>
</dbReference>
<evidence type="ECO:0000256" key="1">
    <source>
        <dbReference type="ARBA" id="ARBA00000185"/>
    </source>
</evidence>
<gene>
    <name evidence="9" type="ORF">DYP60_00720</name>
</gene>
<evidence type="ECO:0000256" key="2">
    <source>
        <dbReference type="ARBA" id="ARBA00008263"/>
    </source>
</evidence>
<dbReference type="Pfam" id="PF00521">
    <property type="entry name" value="DNA_topoisoIV"/>
    <property type="match status" value="1"/>
</dbReference>
<dbReference type="GO" id="GO:0009330">
    <property type="term" value="C:DNA topoisomerase type II (double strand cut, ATP-hydrolyzing) complex"/>
    <property type="evidence" value="ECO:0007669"/>
    <property type="project" value="TreeGrafter"/>
</dbReference>
<evidence type="ECO:0000259" key="8">
    <source>
        <dbReference type="PROSITE" id="PS52040"/>
    </source>
</evidence>
<reference evidence="9 10" key="2">
    <citation type="submission" date="2018-09" db="EMBL/GenBank/DDBJ databases">
        <title>Genome of Sphaerochaeta halotolerans strain 4-11.</title>
        <authorList>
            <person name="Nazina T.N."/>
            <person name="Sokolova D.S."/>
        </authorList>
    </citation>
    <scope>NUCLEOTIDE SEQUENCE [LARGE SCALE GENOMIC DNA]</scope>
    <source>
        <strain evidence="9 10">4-11</strain>
    </source>
</reference>
<dbReference type="EMBL" id="QUWK01000001">
    <property type="protein sequence ID" value="RFU96128.1"/>
    <property type="molecule type" value="Genomic_DNA"/>
</dbReference>
<comment type="similarity">
    <text evidence="2">Belongs to the type II topoisomerase GyrA/ParC subunit family.</text>
</comment>
<dbReference type="Gene3D" id="3.90.199.10">
    <property type="entry name" value="Topoisomerase II, domain 5"/>
    <property type="match status" value="1"/>
</dbReference>
<comment type="catalytic activity">
    <reaction evidence="1 6">
        <text>ATP-dependent breakage, passage and rejoining of double-stranded DNA.</text>
        <dbReference type="EC" id="5.6.2.2"/>
    </reaction>
</comment>
<evidence type="ECO:0000256" key="3">
    <source>
        <dbReference type="ARBA" id="ARBA00023029"/>
    </source>
</evidence>
<protein>
    <submittedName>
        <fullName evidence="9">DNA topoisomerase IV subunit A</fullName>
    </submittedName>
</protein>
<dbReference type="GO" id="GO:0006265">
    <property type="term" value="P:DNA topological change"/>
    <property type="evidence" value="ECO:0007669"/>
    <property type="project" value="UniProtKB-UniRule"/>
</dbReference>
<keyword evidence="10" id="KW-1185">Reference proteome</keyword>
<evidence type="ECO:0000256" key="6">
    <source>
        <dbReference type="PROSITE-ProRule" id="PRU01384"/>
    </source>
</evidence>
<dbReference type="AlphaFoldDB" id="A0A372ML85"/>
<keyword evidence="7" id="KW-0175">Coiled coil</keyword>
<evidence type="ECO:0000313" key="9">
    <source>
        <dbReference type="EMBL" id="RFU96128.1"/>
    </source>
</evidence>
<sequence length="660" mass="75726">MTQAHAIFKENFLEYASYVIKERAIPDLVDGFKPVQRRIIHTLFEMDDGKFHKVANVVGWAMRYHPHGDASIYEALVNLANCDLFIERQGNYGNILTGDRAAAARYIECRLLPFAKKVLYNPELTEFVESYDGRNKEPVVFPAKIPVVLIQGVSGIAVGMSTYILPHNPLEVFDGMAASLRGESYELYPDFPGGGIVDVDDYKDGRGSVSIRAKLNTKDPKRIIIEELPYGTTSEMMIRSVEDAAKKGKLKISSITDYTAEKVNIEISLARNTYSQEIVDALYAYTACETKLSVNPLVIRDNTPTIMGVHEILDFHAHHLVEVLEAELKLEKCHLLDKLHYRTLERIFVEERIYKRIEQKRSAEDVDKAVVTGFKPFSEKLLRPLDSEDVERLLKIPIRRISLFDIEKNHQEIETINEQLADIEKKLADLTGYALSFIAELKQLMSDEDHKRKSTIKKFEMVDVKEVAERNLPLRYDATAGYLGYDVKKGNTLFDVSPFDRILVIRKDGSYQVIDAPEKEFVGKGMLYCGFADKDELAKVTFTIIYQEKTYKYLFIKRCQILSYQLKKLYPLVPEGNFKIVKLSTFENAELNLTYKKKPGLRILEEKFYFSDYRQRGVKANGVRLAVKEVASIRLRAVKEVVHEDQREPSLFDDDEMEKE</sequence>
<dbReference type="Proteomes" id="UP000264002">
    <property type="component" value="Unassembled WGS sequence"/>
</dbReference>
<dbReference type="GO" id="GO:0003677">
    <property type="term" value="F:DNA binding"/>
    <property type="evidence" value="ECO:0007669"/>
    <property type="project" value="UniProtKB-UniRule"/>
</dbReference>
<evidence type="ECO:0000256" key="5">
    <source>
        <dbReference type="ARBA" id="ARBA00023235"/>
    </source>
</evidence>
<feature type="active site" description="O-(5'-phospho-DNA)-tyrosine intermediate" evidence="6">
    <location>
        <position position="106"/>
    </location>
</feature>
<dbReference type="PROSITE" id="PS52040">
    <property type="entry name" value="TOPO_IIA"/>
    <property type="match status" value="1"/>
</dbReference>
<dbReference type="PANTHER" id="PTHR43493">
    <property type="entry name" value="DNA GYRASE/TOPOISOMERASE SUBUNIT A"/>
    <property type="match status" value="1"/>
</dbReference>
<dbReference type="InterPro" id="IPR013758">
    <property type="entry name" value="Topo_IIA_A/C_ab"/>
</dbReference>
<comment type="caution">
    <text evidence="9">The sequence shown here is derived from an EMBL/GenBank/DDBJ whole genome shotgun (WGS) entry which is preliminary data.</text>
</comment>
<organism evidence="9 10">
    <name type="scientific">Sphaerochaeta halotolerans</name>
    <dbReference type="NCBI Taxonomy" id="2293840"/>
    <lineage>
        <taxon>Bacteria</taxon>
        <taxon>Pseudomonadati</taxon>
        <taxon>Spirochaetota</taxon>
        <taxon>Spirochaetia</taxon>
        <taxon>Spirochaetales</taxon>
        <taxon>Sphaerochaetaceae</taxon>
        <taxon>Sphaerochaeta</taxon>
    </lineage>
</organism>
<dbReference type="GO" id="GO:0005524">
    <property type="term" value="F:ATP binding"/>
    <property type="evidence" value="ECO:0007669"/>
    <property type="project" value="InterPro"/>
</dbReference>
<feature type="coiled-coil region" evidence="7">
    <location>
        <begin position="406"/>
        <end position="433"/>
    </location>
</feature>
<dbReference type="RefSeq" id="WP_117328948.1">
    <property type="nucleotide sequence ID" value="NZ_QUWK01000001.1"/>
</dbReference>
<keyword evidence="4 6" id="KW-0238">DNA-binding</keyword>
<feature type="domain" description="Topo IIA-type catalytic" evidence="8">
    <location>
        <begin position="25"/>
        <end position="472"/>
    </location>
</feature>
<dbReference type="Gene3D" id="3.30.1360.40">
    <property type="match status" value="1"/>
</dbReference>
<dbReference type="InterPro" id="IPR013757">
    <property type="entry name" value="Topo_IIA_A_a_sf"/>
</dbReference>
<evidence type="ECO:0000256" key="4">
    <source>
        <dbReference type="ARBA" id="ARBA00023125"/>
    </source>
</evidence>
<dbReference type="NCBIfam" id="NF007209">
    <property type="entry name" value="PRK09631.1"/>
    <property type="match status" value="1"/>
</dbReference>
<dbReference type="Gene3D" id="1.10.268.10">
    <property type="entry name" value="Topoisomerase, domain 3"/>
    <property type="match status" value="1"/>
</dbReference>
<keyword evidence="5 6" id="KW-0413">Isomerase</keyword>
<dbReference type="GO" id="GO:0003918">
    <property type="term" value="F:DNA topoisomerase type II (double strand cut, ATP-hydrolyzing) activity"/>
    <property type="evidence" value="ECO:0007669"/>
    <property type="project" value="UniProtKB-EC"/>
</dbReference>
<name>A0A372ML85_9SPIR</name>
<evidence type="ECO:0000313" key="10">
    <source>
        <dbReference type="Proteomes" id="UP000264002"/>
    </source>
</evidence>
<reference evidence="10" key="1">
    <citation type="submission" date="2018-08" db="EMBL/GenBank/DDBJ databases">
        <authorList>
            <person name="Grouzdev D.S."/>
            <person name="Krutkina M.S."/>
        </authorList>
    </citation>
    <scope>NUCLEOTIDE SEQUENCE [LARGE SCALE GENOMIC DNA]</scope>
    <source>
        <strain evidence="10">4-11</strain>
    </source>
</reference>
<dbReference type="PANTHER" id="PTHR43493:SF5">
    <property type="entry name" value="DNA GYRASE SUBUNIT A, CHLOROPLASTIC_MITOCHONDRIAL"/>
    <property type="match status" value="1"/>
</dbReference>
<dbReference type="GO" id="GO:0005737">
    <property type="term" value="C:cytoplasm"/>
    <property type="evidence" value="ECO:0007669"/>
    <property type="project" value="TreeGrafter"/>
</dbReference>